<evidence type="ECO:0000256" key="2">
    <source>
        <dbReference type="ARBA" id="ARBA00023015"/>
    </source>
</evidence>
<keyword evidence="4" id="KW-0804">Transcription</keyword>
<proteinExistence type="inferred from homology"/>
<dbReference type="GO" id="GO:0000978">
    <property type="term" value="F:RNA polymerase II cis-regulatory region sequence-specific DNA binding"/>
    <property type="evidence" value="ECO:0007669"/>
    <property type="project" value="InterPro"/>
</dbReference>
<dbReference type="PANTHER" id="PTHR12081:SF18">
    <property type="entry name" value="TRANSCRIPTION FACTOR E2F2-RELATED"/>
    <property type="match status" value="1"/>
</dbReference>
<evidence type="ECO:0000256" key="1">
    <source>
        <dbReference type="ARBA" id="ARBA00010940"/>
    </source>
</evidence>
<evidence type="ECO:0000256" key="5">
    <source>
        <dbReference type="SAM" id="MobiDB-lite"/>
    </source>
</evidence>
<dbReference type="SUPFAM" id="SSF144074">
    <property type="entry name" value="E2F-DP heterodimerization region"/>
    <property type="match status" value="1"/>
</dbReference>
<dbReference type="CDD" id="cd14660">
    <property type="entry name" value="E2F_DD"/>
    <property type="match status" value="1"/>
</dbReference>
<dbReference type="InterPro" id="IPR037241">
    <property type="entry name" value="E2F-DP_heterodim"/>
</dbReference>
<feature type="non-terminal residue" evidence="7">
    <location>
        <position position="1"/>
    </location>
</feature>
<feature type="region of interest" description="Disordered" evidence="5">
    <location>
        <begin position="227"/>
        <end position="258"/>
    </location>
</feature>
<dbReference type="EMBL" id="KK784951">
    <property type="protein sequence ID" value="KDO58260.1"/>
    <property type="molecule type" value="Genomic_DNA"/>
</dbReference>
<reference evidence="7 8" key="1">
    <citation type="submission" date="2014-04" db="EMBL/GenBank/DDBJ databases">
        <authorList>
            <consortium name="International Citrus Genome Consortium"/>
            <person name="Gmitter F."/>
            <person name="Chen C."/>
            <person name="Farmerie W."/>
            <person name="Harkins T."/>
            <person name="Desany B."/>
            <person name="Mohiuddin M."/>
            <person name="Kodira C."/>
            <person name="Borodovsky M."/>
            <person name="Lomsadze A."/>
            <person name="Burns P."/>
            <person name="Jenkins J."/>
            <person name="Prochnik S."/>
            <person name="Shu S."/>
            <person name="Chapman J."/>
            <person name="Pitluck S."/>
            <person name="Schmutz J."/>
            <person name="Rokhsar D."/>
        </authorList>
    </citation>
    <scope>NUCLEOTIDE SEQUENCE</scope>
</reference>
<keyword evidence="3" id="KW-0238">DNA-binding</keyword>
<dbReference type="Pfam" id="PF16421">
    <property type="entry name" value="E2F_CC-MB"/>
    <property type="match status" value="1"/>
</dbReference>
<sequence length="258" mass="28783">GLDVSRPGEADENASSLQAEVESLTIQERRLDEQIRIMQERLRDLSEDENNQKWLFVTEDDIKSLPCFQNETLIAIKAPHGTTLEVPDPDEAVDYPQRRYRIVLRSTMGPIDVYLVSQFEEKFEEIHGAEAPPNLPSNSGFNENQTATVITEESRGKEIEVQEQDSQRICTDLSSSQDFVSGIMKIVPSEVDSDADYWLLSDAGVSITDIWRTEPGVEWNDLGTLQEDYGMPTVSTPQPQTPPSNTAEAPPAAANTGR</sequence>
<keyword evidence="8" id="KW-1185">Reference proteome</keyword>
<gene>
    <name evidence="7" type="ORF">CISIN_1g0127781mg</name>
</gene>
<evidence type="ECO:0000313" key="8">
    <source>
        <dbReference type="Proteomes" id="UP000027120"/>
    </source>
</evidence>
<feature type="region of interest" description="Disordered" evidence="5">
    <location>
        <begin position="1"/>
        <end position="21"/>
    </location>
</feature>
<dbReference type="AlphaFoldDB" id="A0A067EWL1"/>
<dbReference type="GO" id="GO:0046983">
    <property type="term" value="F:protein dimerization activity"/>
    <property type="evidence" value="ECO:0007669"/>
    <property type="project" value="InterPro"/>
</dbReference>
<protein>
    <recommendedName>
        <fullName evidence="6">E2F transcription factor CC-MB domain-containing protein</fullName>
    </recommendedName>
</protein>
<dbReference type="STRING" id="2711.A0A067EWL1"/>
<keyword evidence="2" id="KW-0805">Transcription regulation</keyword>
<dbReference type="eggNOG" id="KOG2577">
    <property type="taxonomic scope" value="Eukaryota"/>
</dbReference>
<evidence type="ECO:0000313" key="7">
    <source>
        <dbReference type="EMBL" id="KDO58260.1"/>
    </source>
</evidence>
<name>A0A067EWL1_CITSI</name>
<dbReference type="PaxDb" id="2711-XP_006481525.1"/>
<feature type="domain" description="E2F transcription factor CC-MB" evidence="6">
    <location>
        <begin position="17"/>
        <end position="117"/>
    </location>
</feature>
<evidence type="ECO:0000256" key="4">
    <source>
        <dbReference type="ARBA" id="ARBA00023163"/>
    </source>
</evidence>
<feature type="compositionally biased region" description="Low complexity" evidence="5">
    <location>
        <begin position="232"/>
        <end position="258"/>
    </location>
</feature>
<dbReference type="Proteomes" id="UP000027120">
    <property type="component" value="Unassembled WGS sequence"/>
</dbReference>
<accession>A0A067EWL1</accession>
<dbReference type="InterPro" id="IPR032198">
    <property type="entry name" value="E2F_CC-MB"/>
</dbReference>
<comment type="similarity">
    <text evidence="1">Belongs to the E2F/DP family.</text>
</comment>
<dbReference type="GO" id="GO:0006357">
    <property type="term" value="P:regulation of transcription by RNA polymerase II"/>
    <property type="evidence" value="ECO:0007669"/>
    <property type="project" value="InterPro"/>
</dbReference>
<organism evidence="7 8">
    <name type="scientific">Citrus sinensis</name>
    <name type="common">Sweet orange</name>
    <name type="synonym">Citrus aurantium var. sinensis</name>
    <dbReference type="NCBI Taxonomy" id="2711"/>
    <lineage>
        <taxon>Eukaryota</taxon>
        <taxon>Viridiplantae</taxon>
        <taxon>Streptophyta</taxon>
        <taxon>Embryophyta</taxon>
        <taxon>Tracheophyta</taxon>
        <taxon>Spermatophyta</taxon>
        <taxon>Magnoliopsida</taxon>
        <taxon>eudicotyledons</taxon>
        <taxon>Gunneridae</taxon>
        <taxon>Pentapetalae</taxon>
        <taxon>rosids</taxon>
        <taxon>malvids</taxon>
        <taxon>Sapindales</taxon>
        <taxon>Rutaceae</taxon>
        <taxon>Aurantioideae</taxon>
        <taxon>Citrus</taxon>
    </lineage>
</organism>
<dbReference type="InterPro" id="IPR015633">
    <property type="entry name" value="E2F"/>
</dbReference>
<evidence type="ECO:0000256" key="3">
    <source>
        <dbReference type="ARBA" id="ARBA00023125"/>
    </source>
</evidence>
<dbReference type="Gene3D" id="6.10.250.540">
    <property type="match status" value="1"/>
</dbReference>
<dbReference type="PANTHER" id="PTHR12081">
    <property type="entry name" value="TRANSCRIPTION FACTOR E2F"/>
    <property type="match status" value="1"/>
</dbReference>
<evidence type="ECO:0000259" key="6">
    <source>
        <dbReference type="Pfam" id="PF16421"/>
    </source>
</evidence>